<dbReference type="InterPro" id="IPR036778">
    <property type="entry name" value="OHCU_decarboxylase_sf"/>
</dbReference>
<organism evidence="3 4">
    <name type="scientific">Antrihabitans cavernicola</name>
    <dbReference type="NCBI Taxonomy" id="2495913"/>
    <lineage>
        <taxon>Bacteria</taxon>
        <taxon>Bacillati</taxon>
        <taxon>Actinomycetota</taxon>
        <taxon>Actinomycetes</taxon>
        <taxon>Mycobacteriales</taxon>
        <taxon>Nocardiaceae</taxon>
        <taxon>Antrihabitans</taxon>
    </lineage>
</organism>
<protein>
    <submittedName>
        <fullName evidence="3">OHCU decarboxylase</fullName>
    </submittedName>
</protein>
<dbReference type="Proteomes" id="UP000322244">
    <property type="component" value="Unassembled WGS sequence"/>
</dbReference>
<name>A0A5A7SFR7_9NOCA</name>
<dbReference type="GO" id="GO:0006144">
    <property type="term" value="P:purine nucleobase metabolic process"/>
    <property type="evidence" value="ECO:0007669"/>
    <property type="project" value="UniProtKB-KW"/>
</dbReference>
<accession>A0A5A7SFR7</accession>
<reference evidence="3 4" key="1">
    <citation type="submission" date="2019-07" db="EMBL/GenBank/DDBJ databases">
        <title>Rhodococcus cavernicolus sp. nov., isolated from a cave.</title>
        <authorList>
            <person name="Lee S.D."/>
        </authorList>
    </citation>
    <scope>NUCLEOTIDE SEQUENCE [LARGE SCALE GENOMIC DNA]</scope>
    <source>
        <strain evidence="3 4">C1-24</strain>
    </source>
</reference>
<evidence type="ECO:0000313" key="4">
    <source>
        <dbReference type="Proteomes" id="UP000322244"/>
    </source>
</evidence>
<dbReference type="InterPro" id="IPR018020">
    <property type="entry name" value="OHCU_decarboxylase"/>
</dbReference>
<evidence type="ECO:0000259" key="2">
    <source>
        <dbReference type="Pfam" id="PF09349"/>
    </source>
</evidence>
<keyword evidence="4" id="KW-1185">Reference proteome</keyword>
<dbReference type="RefSeq" id="WP_149428190.1">
    <property type="nucleotide sequence ID" value="NZ_VLNY01000001.1"/>
</dbReference>
<dbReference type="Pfam" id="PF09349">
    <property type="entry name" value="OHCU_decarbox"/>
    <property type="match status" value="1"/>
</dbReference>
<dbReference type="EMBL" id="VLNY01000001">
    <property type="protein sequence ID" value="KAA0024414.1"/>
    <property type="molecule type" value="Genomic_DNA"/>
</dbReference>
<keyword evidence="1" id="KW-0659">Purine metabolism</keyword>
<dbReference type="Gene3D" id="1.10.3330.10">
    <property type="entry name" value="Oxo-4-hydroxy-4-carboxy-5-ureidoimidazoline decarboxylase"/>
    <property type="match status" value="1"/>
</dbReference>
<feature type="domain" description="Oxo-4-hydroxy-4-carboxy-5-ureidoimidazoline decarboxylase" evidence="2">
    <location>
        <begin position="13"/>
        <end position="75"/>
    </location>
</feature>
<comment type="caution">
    <text evidence="3">The sequence shown here is derived from an EMBL/GenBank/DDBJ whole genome shotgun (WGS) entry which is preliminary data.</text>
</comment>
<evidence type="ECO:0000313" key="3">
    <source>
        <dbReference type="EMBL" id="KAA0024414.1"/>
    </source>
</evidence>
<sequence length="110" mass="12637">MLMHQGIGLDRFNALPRTHARHALFECCCSVVWADKLADARPYDSYATLFTHADSELSALSDTDIDTVMQGYRNLIDDHAERKACYDELARINRIRIKRMLGPEEGYPDY</sequence>
<dbReference type="OrthoDB" id="5243781at2"/>
<proteinExistence type="predicted"/>
<gene>
    <name evidence="3" type="ORF">FOY51_00115</name>
</gene>
<evidence type="ECO:0000256" key="1">
    <source>
        <dbReference type="ARBA" id="ARBA00022631"/>
    </source>
</evidence>
<dbReference type="AlphaFoldDB" id="A0A5A7SFR7"/>
<dbReference type="SUPFAM" id="SSF158694">
    <property type="entry name" value="UraD-Like"/>
    <property type="match status" value="1"/>
</dbReference>